<organism evidence="1">
    <name type="scientific">virus sp. ctML55</name>
    <dbReference type="NCBI Taxonomy" id="2827627"/>
    <lineage>
        <taxon>Viruses</taxon>
    </lineage>
</organism>
<reference evidence="1" key="1">
    <citation type="journal article" date="2021" name="Proc. Natl. Acad. Sci. U.S.A.">
        <title>A Catalog of Tens of Thousands of Viruses from Human Metagenomes Reveals Hidden Associations with Chronic Diseases.</title>
        <authorList>
            <person name="Tisza M.J."/>
            <person name="Buck C.B."/>
        </authorList>
    </citation>
    <scope>NUCLEOTIDE SEQUENCE</scope>
    <source>
        <strain evidence="1">CtML55</strain>
    </source>
</reference>
<evidence type="ECO:0000313" key="1">
    <source>
        <dbReference type="EMBL" id="DAE31050.1"/>
    </source>
</evidence>
<dbReference type="EMBL" id="BK059105">
    <property type="protein sequence ID" value="DAE31050.1"/>
    <property type="molecule type" value="Genomic_DNA"/>
</dbReference>
<proteinExistence type="predicted"/>
<accession>A0A8S5RIX5</accession>
<protein>
    <submittedName>
        <fullName evidence="1">Uncharacterized protein</fullName>
    </submittedName>
</protein>
<name>A0A8S5RIX5_9VIRU</name>
<sequence length="66" mass="7683">MSAEDIIILVIANIVGNSSNRFGQSHELYLPKSLELEVHDKWDNCYHQGKYYIAGNTFKINFYEED</sequence>